<sequence>MISCPFCNHEGGTVLYTPLTPTELTSTHSVTNGMSPRRSSAIGIPKATETECTMTSSLKGVQYASAGDRDRIRDSLRLQLSIRDKPVTNSPHLNRVAALNDAASRVATTSADAARLEELMLLEAIRRSMQDISVKTTRNEGIGRMFSYLTT</sequence>
<reference evidence="1" key="1">
    <citation type="submission" date="2024-01" db="EMBL/GenBank/DDBJ databases">
        <authorList>
            <person name="Webb A."/>
        </authorList>
    </citation>
    <scope>NUCLEOTIDE SEQUENCE</scope>
    <source>
        <strain evidence="1">Pm1</strain>
    </source>
</reference>
<evidence type="ECO:0000313" key="1">
    <source>
        <dbReference type="EMBL" id="CAK7946887.1"/>
    </source>
</evidence>
<dbReference type="EMBL" id="CAKLBY020000377">
    <property type="protein sequence ID" value="CAK7946887.1"/>
    <property type="molecule type" value="Genomic_DNA"/>
</dbReference>
<dbReference type="Proteomes" id="UP001162060">
    <property type="component" value="Unassembled WGS sequence"/>
</dbReference>
<dbReference type="AlphaFoldDB" id="A0AAV1VL03"/>
<proteinExistence type="predicted"/>
<organism evidence="1 2">
    <name type="scientific">Peronospora matthiolae</name>
    <dbReference type="NCBI Taxonomy" id="2874970"/>
    <lineage>
        <taxon>Eukaryota</taxon>
        <taxon>Sar</taxon>
        <taxon>Stramenopiles</taxon>
        <taxon>Oomycota</taxon>
        <taxon>Peronosporomycetes</taxon>
        <taxon>Peronosporales</taxon>
        <taxon>Peronosporaceae</taxon>
        <taxon>Peronospora</taxon>
    </lineage>
</organism>
<evidence type="ECO:0000313" key="2">
    <source>
        <dbReference type="Proteomes" id="UP001162060"/>
    </source>
</evidence>
<name>A0AAV1VL03_9STRA</name>
<accession>A0AAV1VL03</accession>
<comment type="caution">
    <text evidence="1">The sequence shown here is derived from an EMBL/GenBank/DDBJ whole genome shotgun (WGS) entry which is preliminary data.</text>
</comment>
<gene>
    <name evidence="1" type="ORF">PM001_LOCUS32037</name>
</gene>
<protein>
    <submittedName>
        <fullName evidence="1">Uncharacterized protein</fullName>
    </submittedName>
</protein>